<keyword evidence="5" id="KW-1185">Reference proteome</keyword>
<feature type="transmembrane region" description="Helical" evidence="2">
    <location>
        <begin position="32"/>
        <end position="50"/>
    </location>
</feature>
<proteinExistence type="predicted"/>
<keyword evidence="2" id="KW-1133">Transmembrane helix</keyword>
<evidence type="ECO:0000313" key="5">
    <source>
        <dbReference type="Proteomes" id="UP001144205"/>
    </source>
</evidence>
<dbReference type="EMBL" id="BROH01000008">
    <property type="protein sequence ID" value="GKY88858.1"/>
    <property type="molecule type" value="Genomic_DNA"/>
</dbReference>
<dbReference type="Pfam" id="PF20506">
    <property type="entry name" value="DUF6732"/>
    <property type="match status" value="1"/>
</dbReference>
<protein>
    <submittedName>
        <fullName evidence="4">Uncharacterized protein</fullName>
    </submittedName>
</protein>
<evidence type="ECO:0000256" key="3">
    <source>
        <dbReference type="SAM" id="SignalP"/>
    </source>
</evidence>
<accession>A0ABQ5LVQ3</accession>
<comment type="caution">
    <text evidence="4">The sequence shown here is derived from an EMBL/GenBank/DDBJ whole genome shotgun (WGS) entry which is preliminary data.</text>
</comment>
<keyword evidence="3" id="KW-0732">Signal</keyword>
<organism evidence="4 5">
    <name type="scientific">Sinisalibacter aestuarii</name>
    <dbReference type="NCBI Taxonomy" id="2949426"/>
    <lineage>
        <taxon>Bacteria</taxon>
        <taxon>Pseudomonadati</taxon>
        <taxon>Pseudomonadota</taxon>
        <taxon>Alphaproteobacteria</taxon>
        <taxon>Rhodobacterales</taxon>
        <taxon>Roseobacteraceae</taxon>
        <taxon>Sinisalibacter</taxon>
    </lineage>
</organism>
<keyword evidence="2" id="KW-0472">Membrane</keyword>
<feature type="signal peptide" evidence="3">
    <location>
        <begin position="1"/>
        <end position="18"/>
    </location>
</feature>
<reference evidence="4" key="1">
    <citation type="journal article" date="2023" name="Int. J. Syst. Evol. Microbiol.">
        <title>Sinisalibacter aestuarii sp. nov., isolated from estuarine sediment of the Arakawa River.</title>
        <authorList>
            <person name="Arafat S.T."/>
            <person name="Hirano S."/>
            <person name="Sato A."/>
            <person name="Takeuchi K."/>
            <person name="Yasuda T."/>
            <person name="Terahara T."/>
            <person name="Hamada M."/>
            <person name="Kobayashi T."/>
        </authorList>
    </citation>
    <scope>NUCLEOTIDE SEQUENCE</scope>
    <source>
        <strain evidence="4">B-399</strain>
    </source>
</reference>
<name>A0ABQ5LVQ3_9RHOB</name>
<feature type="chain" id="PRO_5045316017" evidence="3">
    <location>
        <begin position="19"/>
        <end position="75"/>
    </location>
</feature>
<gene>
    <name evidence="4" type="ORF">STA1M1_27270</name>
</gene>
<sequence length="75" mass="7851">MRALLTLMLMLLPGLAFAHPGHLIEVAGHDHLIAGVAIGVAIGVAVWGALKGRPTADKARDTDAEEADEDELQEA</sequence>
<keyword evidence="2" id="KW-0812">Transmembrane</keyword>
<dbReference type="RefSeq" id="WP_281842899.1">
    <property type="nucleotide sequence ID" value="NZ_BROH01000008.1"/>
</dbReference>
<evidence type="ECO:0000256" key="2">
    <source>
        <dbReference type="SAM" id="Phobius"/>
    </source>
</evidence>
<evidence type="ECO:0000256" key="1">
    <source>
        <dbReference type="SAM" id="MobiDB-lite"/>
    </source>
</evidence>
<dbReference type="Proteomes" id="UP001144205">
    <property type="component" value="Unassembled WGS sequence"/>
</dbReference>
<feature type="region of interest" description="Disordered" evidence="1">
    <location>
        <begin position="53"/>
        <end position="75"/>
    </location>
</feature>
<feature type="compositionally biased region" description="Acidic residues" evidence="1">
    <location>
        <begin position="63"/>
        <end position="75"/>
    </location>
</feature>
<dbReference type="InterPro" id="IPR046619">
    <property type="entry name" value="DUF6732"/>
</dbReference>
<evidence type="ECO:0000313" key="4">
    <source>
        <dbReference type="EMBL" id="GKY88858.1"/>
    </source>
</evidence>